<dbReference type="PANTHER" id="PTHR40111">
    <property type="entry name" value="CEPHALOSPORIN-C DEACETYLASE"/>
    <property type="match status" value="1"/>
</dbReference>
<protein>
    <submittedName>
        <fullName evidence="4">Acetylxylan esterase</fullName>
    </submittedName>
</protein>
<dbReference type="Gene3D" id="3.40.50.1820">
    <property type="entry name" value="alpha/beta hydrolase"/>
    <property type="match status" value="1"/>
</dbReference>
<sequence length="321" mass="34759">MPLFDKPLAQLHAYYPDIAEPDDFDDFWQATLSEARAYPLGLELSGRADTIRHIDVFDVTFSGFGGHPIKAWYARPAGVSADLPLVVSFVGYHGGRGYPWDHTTFPSAGYGYLRVDSRGQGWLRAAPGHTPDPVGHAPAAPGVMTRGLESPADYYYRRLYTDAARSIEAGRELPGVAKDAVVVAGGSQGGGIAIAAAAIVPDVAGLMTDVPFLQHIRRAVDIVGTAPYSELTDYLAAHRDAVDQAWRTISYFDGVNMAARGTAPSLWSVALMDTTCPPSTVYASYNRYGGEKQIEVYPYNGHEGGGSYHTGLKLKWLAERF</sequence>
<reference evidence="4 5" key="1">
    <citation type="submission" date="2020-10" db="EMBL/GenBank/DDBJ databases">
        <title>Haloactinobacterium sp. RN3S43, a bacterium isolated from saline soil.</title>
        <authorList>
            <person name="Sun J.-Q."/>
        </authorList>
    </citation>
    <scope>NUCLEOTIDE SEQUENCE [LARGE SCALE GENOMIC DNA]</scope>
    <source>
        <strain evidence="4 5">RN3S43</strain>
    </source>
</reference>
<dbReference type="Pfam" id="PF05448">
    <property type="entry name" value="AXE1"/>
    <property type="match status" value="1"/>
</dbReference>
<evidence type="ECO:0000256" key="2">
    <source>
        <dbReference type="PIRSR" id="PIRSR639069-2"/>
    </source>
</evidence>
<organism evidence="4 5">
    <name type="scientific">Ruania alkalisoli</name>
    <dbReference type="NCBI Taxonomy" id="2779775"/>
    <lineage>
        <taxon>Bacteria</taxon>
        <taxon>Bacillati</taxon>
        <taxon>Actinomycetota</taxon>
        <taxon>Actinomycetes</taxon>
        <taxon>Micrococcales</taxon>
        <taxon>Ruaniaceae</taxon>
        <taxon>Ruania</taxon>
    </lineage>
</organism>
<feature type="active site" description="Charge relay system" evidence="1">
    <location>
        <position position="273"/>
    </location>
</feature>
<evidence type="ECO:0000313" key="4">
    <source>
        <dbReference type="EMBL" id="QOR70815.1"/>
    </source>
</evidence>
<dbReference type="InterPro" id="IPR039069">
    <property type="entry name" value="CE7"/>
</dbReference>
<evidence type="ECO:0000256" key="1">
    <source>
        <dbReference type="PIRSR" id="PIRSR639069-1"/>
    </source>
</evidence>
<dbReference type="Proteomes" id="UP000593758">
    <property type="component" value="Chromosome"/>
</dbReference>
<dbReference type="GO" id="GO:0005976">
    <property type="term" value="P:polysaccharide metabolic process"/>
    <property type="evidence" value="ECO:0007669"/>
    <property type="project" value="TreeGrafter"/>
</dbReference>
<dbReference type="GO" id="GO:0052689">
    <property type="term" value="F:carboxylic ester hydrolase activity"/>
    <property type="evidence" value="ECO:0007669"/>
    <property type="project" value="TreeGrafter"/>
</dbReference>
<proteinExistence type="predicted"/>
<evidence type="ECO:0000313" key="5">
    <source>
        <dbReference type="Proteomes" id="UP000593758"/>
    </source>
</evidence>
<name>A0A7M1STI3_9MICO</name>
<dbReference type="KEGG" id="halt:IM660_00360"/>
<feature type="binding site" evidence="2">
    <location>
        <position position="92"/>
    </location>
    <ligand>
        <name>substrate</name>
    </ligand>
</feature>
<feature type="domain" description="Acetyl xylan esterase" evidence="3">
    <location>
        <begin position="1"/>
        <end position="318"/>
    </location>
</feature>
<accession>A0A7M1STI3</accession>
<dbReference type="PANTHER" id="PTHR40111:SF1">
    <property type="entry name" value="CEPHALOSPORIN-C DEACETYLASE"/>
    <property type="match status" value="1"/>
</dbReference>
<keyword evidence="5" id="KW-1185">Reference proteome</keyword>
<feature type="active site" description="Charge relay system" evidence="1">
    <location>
        <position position="302"/>
    </location>
</feature>
<gene>
    <name evidence="4" type="ORF">IM660_00360</name>
</gene>
<dbReference type="InterPro" id="IPR008391">
    <property type="entry name" value="AXE1_dom"/>
</dbReference>
<feature type="active site" description="Nucleophile" evidence="1">
    <location>
        <position position="187"/>
    </location>
</feature>
<evidence type="ECO:0000259" key="3">
    <source>
        <dbReference type="Pfam" id="PF05448"/>
    </source>
</evidence>
<dbReference type="SUPFAM" id="SSF53474">
    <property type="entry name" value="alpha/beta-Hydrolases"/>
    <property type="match status" value="1"/>
</dbReference>
<dbReference type="AlphaFoldDB" id="A0A7M1STI3"/>
<dbReference type="InterPro" id="IPR029058">
    <property type="entry name" value="AB_hydrolase_fold"/>
</dbReference>
<dbReference type="RefSeq" id="WP_193497487.1">
    <property type="nucleotide sequence ID" value="NZ_CP063169.1"/>
</dbReference>
<dbReference type="EMBL" id="CP063169">
    <property type="protein sequence ID" value="QOR70815.1"/>
    <property type="molecule type" value="Genomic_DNA"/>
</dbReference>